<dbReference type="PROSITE" id="PS51635">
    <property type="entry name" value="PNPLA"/>
    <property type="match status" value="1"/>
</dbReference>
<evidence type="ECO:0000259" key="4">
    <source>
        <dbReference type="PROSITE" id="PS51635"/>
    </source>
</evidence>
<gene>
    <name evidence="5" type="ORF">BE08_08870</name>
</gene>
<evidence type="ECO:0000313" key="5">
    <source>
        <dbReference type="EMBL" id="KYF52366.1"/>
    </source>
</evidence>
<dbReference type="Proteomes" id="UP000075420">
    <property type="component" value="Unassembled WGS sequence"/>
</dbReference>
<dbReference type="InterPro" id="IPR002641">
    <property type="entry name" value="PNPLA_dom"/>
</dbReference>
<dbReference type="EMBL" id="JELY01002491">
    <property type="protein sequence ID" value="KYF52366.1"/>
    <property type="molecule type" value="Genomic_DNA"/>
</dbReference>
<accession>A0A150P9R7</accession>
<feature type="short sequence motif" description="DGA/G" evidence="2">
    <location>
        <begin position="267"/>
        <end position="269"/>
    </location>
</feature>
<sequence>MMPAVESQGGGASRTAQIAAGDGDGRAPETTVEASGEGRPARRNEARRARVSLCLPGGGLTGALYQIGALAALEDGVEGIDNQSFSLYIGHGSGAAVASALAGGIPTERLYRALLDPVDNFFPLERGHLLQIDVGEWRRALSTSLVALRHAIVRLTTRGDAAPNASAQQYLFEQLDRFNDSLPAGLFRLERYERFLAEFFLRRGIPNSFRAMPRTLRIPTHDLDSGERVVFGAEGFDDVPVSLACAASLALPLFFSPVRIDHRHYIDGGLGHVAHLDLAQAAGAELTIVVSPLVPVSTAHRPVPTGHGVRESVRDKGMLWVFNQAMRIGAHARLHQAVGRTRAEGKMQVLVLEPAPNDAMLFLHNPANLRARRAILEYAYRTTRERIAVWVETNRAVVEAMGWHEARTSSPGAG</sequence>
<proteinExistence type="predicted"/>
<evidence type="ECO:0000256" key="3">
    <source>
        <dbReference type="SAM" id="MobiDB-lite"/>
    </source>
</evidence>
<dbReference type="GO" id="GO:0006629">
    <property type="term" value="P:lipid metabolic process"/>
    <property type="evidence" value="ECO:0007669"/>
    <property type="project" value="UniProtKB-KW"/>
</dbReference>
<feature type="domain" description="PNPLA" evidence="4">
    <location>
        <begin position="54"/>
        <end position="282"/>
    </location>
</feature>
<protein>
    <recommendedName>
        <fullName evidence="4">PNPLA domain-containing protein</fullName>
    </recommendedName>
</protein>
<evidence type="ECO:0000256" key="1">
    <source>
        <dbReference type="ARBA" id="ARBA00023098"/>
    </source>
</evidence>
<comment type="caution">
    <text evidence="5">The sequence shown here is derived from an EMBL/GenBank/DDBJ whole genome shotgun (WGS) entry which is preliminary data.</text>
</comment>
<dbReference type="InterPro" id="IPR016035">
    <property type="entry name" value="Acyl_Trfase/lysoPLipase"/>
</dbReference>
<evidence type="ECO:0000313" key="6">
    <source>
        <dbReference type="Proteomes" id="UP000075420"/>
    </source>
</evidence>
<name>A0A150P9R7_SORCE</name>
<comment type="caution">
    <text evidence="2">Lacks conserved residue(s) required for the propagation of feature annotation.</text>
</comment>
<evidence type="ECO:0000256" key="2">
    <source>
        <dbReference type="PROSITE-ProRule" id="PRU01161"/>
    </source>
</evidence>
<dbReference type="Pfam" id="PF01734">
    <property type="entry name" value="Patatin"/>
    <property type="match status" value="1"/>
</dbReference>
<organism evidence="5 6">
    <name type="scientific">Sorangium cellulosum</name>
    <name type="common">Polyangium cellulosum</name>
    <dbReference type="NCBI Taxonomy" id="56"/>
    <lineage>
        <taxon>Bacteria</taxon>
        <taxon>Pseudomonadati</taxon>
        <taxon>Myxococcota</taxon>
        <taxon>Polyangia</taxon>
        <taxon>Polyangiales</taxon>
        <taxon>Polyangiaceae</taxon>
        <taxon>Sorangium</taxon>
    </lineage>
</organism>
<reference evidence="5 6" key="1">
    <citation type="submission" date="2014-02" db="EMBL/GenBank/DDBJ databases">
        <title>The small core and large imbalanced accessory genome model reveals a collaborative survival strategy of Sorangium cellulosum strains in nature.</title>
        <authorList>
            <person name="Han K."/>
            <person name="Peng R."/>
            <person name="Blom J."/>
            <person name="Li Y.-Z."/>
        </authorList>
    </citation>
    <scope>NUCLEOTIDE SEQUENCE [LARGE SCALE GENOMIC DNA]</scope>
    <source>
        <strain evidence="5 6">So0157-25</strain>
    </source>
</reference>
<dbReference type="Gene3D" id="3.40.1090.10">
    <property type="entry name" value="Cytosolic phospholipase A2 catalytic domain"/>
    <property type="match status" value="2"/>
</dbReference>
<dbReference type="AlphaFoldDB" id="A0A150P9R7"/>
<feature type="region of interest" description="Disordered" evidence="3">
    <location>
        <begin position="1"/>
        <end position="46"/>
    </location>
</feature>
<keyword evidence="1" id="KW-0443">Lipid metabolism</keyword>
<dbReference type="SUPFAM" id="SSF52151">
    <property type="entry name" value="FabD/lysophospholipase-like"/>
    <property type="match status" value="1"/>
</dbReference>